<sequence>MSDPREHVAILGGGVGGCMAAYWLTSTPELRAKYRVTLYQTGWRLGGKGASSRSGETCRSEEHGPHVWFGFYENAFKTLRAALDRHKELGYSVGDCIEWDQFFSAAREGVFYHQDKKGDWHPWRMELEEYPGSPGDGTPALDVRGSLWRMADQLADNVRVTGAVGSRVLKVIRWASKFLERPVIPWKPGTCPVGVNPGDPSGRGEELSEYLVNLAGSEQLWYGELIVGRLLKWALDWAGRRLRKMSERDDLSEDDLREICLADLYRTCLRGALVDVLVRDKTFKDLDNMEFLQWLKSHGAIYHDLRYSPYLRGYYDTPFAFSGGKTHDTTNANFAAGAALRGFFRIFFGYKGAYVYRMTLGMGECVFIPLYRVLKDQGVSFEFFHKVEKLVPDADGNRVARIEFNRQARLKPELSEYYPLKEIIADHPEKGKVVWPVWPDQPMEDQLQADSLPPHGDPGMESDWSQHRVETVVLRDAASAEPGAKDTFDHVILAIPPQAHPRIAGELLEESPRYKMMVDTSESIRTIACQFWFAGGGDGPDGLRWDPNEYFCEYALAGSAPDPFNIVVEATPILRTECTNQAKHLIYLCGPEPDDPNEPAPGTDPGYPAREKARVKEVCRQWLASHSALWPGICLPGTECLDPKALYHPDPNATDEERFDWQYFRINIDPSERYVLSTNTGTPHRLFPWESGFNNLFFAGDWCRNSIDIGCVESATTSAMLAVNALTKGSPSMAIIEGQQYI</sequence>
<accession>A0A858RHZ1</accession>
<dbReference type="PANTHER" id="PTHR42923">
    <property type="entry name" value="PROTOPORPHYRINOGEN OXIDASE"/>
    <property type="match status" value="1"/>
</dbReference>
<dbReference type="Pfam" id="PF13450">
    <property type="entry name" value="NAD_binding_8"/>
    <property type="match status" value="1"/>
</dbReference>
<dbReference type="GO" id="GO:0016491">
    <property type="term" value="F:oxidoreductase activity"/>
    <property type="evidence" value="ECO:0007669"/>
    <property type="project" value="TreeGrafter"/>
</dbReference>
<dbReference type="EMBL" id="CP051774">
    <property type="protein sequence ID" value="QJE96335.1"/>
    <property type="molecule type" value="Genomic_DNA"/>
</dbReference>
<dbReference type="PROSITE" id="PS51257">
    <property type="entry name" value="PROKAR_LIPOPROTEIN"/>
    <property type="match status" value="1"/>
</dbReference>
<name>A0A858RHZ1_9BACT</name>
<organism evidence="1 2">
    <name type="scientific">Luteolibacter luteus</name>
    <dbReference type="NCBI Taxonomy" id="2728835"/>
    <lineage>
        <taxon>Bacteria</taxon>
        <taxon>Pseudomonadati</taxon>
        <taxon>Verrucomicrobiota</taxon>
        <taxon>Verrucomicrobiia</taxon>
        <taxon>Verrucomicrobiales</taxon>
        <taxon>Verrucomicrobiaceae</taxon>
        <taxon>Luteolibacter</taxon>
    </lineage>
</organism>
<evidence type="ECO:0000313" key="1">
    <source>
        <dbReference type="EMBL" id="QJE96335.1"/>
    </source>
</evidence>
<dbReference type="RefSeq" id="WP_169454736.1">
    <property type="nucleotide sequence ID" value="NZ_CP051774.1"/>
</dbReference>
<protein>
    <submittedName>
        <fullName evidence="1">FAD-dependent oxidoreductase</fullName>
    </submittedName>
</protein>
<dbReference type="PANTHER" id="PTHR42923:SF46">
    <property type="entry name" value="AMINE OXIDASE"/>
    <property type="match status" value="1"/>
</dbReference>
<dbReference type="Gene3D" id="3.50.50.60">
    <property type="entry name" value="FAD/NAD(P)-binding domain"/>
    <property type="match status" value="1"/>
</dbReference>
<proteinExistence type="predicted"/>
<dbReference type="InterPro" id="IPR050464">
    <property type="entry name" value="Zeta_carotene_desat/Oxidored"/>
</dbReference>
<dbReference type="InterPro" id="IPR036188">
    <property type="entry name" value="FAD/NAD-bd_sf"/>
</dbReference>
<keyword evidence="2" id="KW-1185">Reference proteome</keyword>
<evidence type="ECO:0000313" key="2">
    <source>
        <dbReference type="Proteomes" id="UP000501812"/>
    </source>
</evidence>
<dbReference type="Proteomes" id="UP000501812">
    <property type="component" value="Chromosome"/>
</dbReference>
<dbReference type="AlphaFoldDB" id="A0A858RHZ1"/>
<reference evidence="1 2" key="1">
    <citation type="submission" date="2020-04" db="EMBL/GenBank/DDBJ databases">
        <title>Luteolibacter sp. G-1-1-1 isolated from soil.</title>
        <authorList>
            <person name="Dahal R.H."/>
        </authorList>
    </citation>
    <scope>NUCLEOTIDE SEQUENCE [LARGE SCALE GENOMIC DNA]</scope>
    <source>
        <strain evidence="1 2">G-1-1-1</strain>
    </source>
</reference>
<dbReference type="KEGG" id="luo:HHL09_11240"/>
<dbReference type="SUPFAM" id="SSF51905">
    <property type="entry name" value="FAD/NAD(P)-binding domain"/>
    <property type="match status" value="1"/>
</dbReference>
<gene>
    <name evidence="1" type="ORF">HHL09_11240</name>
</gene>